<sequence>MRKKGGGLLAGGCLIRPGLMVVHCETPLEKPLNLPARLSADSPCSPAPRFSKCGGKSSMLSPDSVPVLSSWSVPALLGHASGHPALAGLCTSSAREQIMARNNQDAYKDKPFAV</sequence>
<evidence type="ECO:0000313" key="1">
    <source>
        <dbReference type="EMBL" id="KAH7061580.1"/>
    </source>
</evidence>
<evidence type="ECO:0000313" key="2">
    <source>
        <dbReference type="Proteomes" id="UP000774617"/>
    </source>
</evidence>
<gene>
    <name evidence="1" type="ORF">B0J12DRAFT_695723</name>
</gene>
<dbReference type="EMBL" id="JAGTJR010000004">
    <property type="protein sequence ID" value="KAH7061580.1"/>
    <property type="molecule type" value="Genomic_DNA"/>
</dbReference>
<protein>
    <submittedName>
        <fullName evidence="1">Uncharacterized protein</fullName>
    </submittedName>
</protein>
<reference evidence="1 2" key="1">
    <citation type="journal article" date="2021" name="Nat. Commun.">
        <title>Genetic determinants of endophytism in the Arabidopsis root mycobiome.</title>
        <authorList>
            <person name="Mesny F."/>
            <person name="Miyauchi S."/>
            <person name="Thiergart T."/>
            <person name="Pickel B."/>
            <person name="Atanasova L."/>
            <person name="Karlsson M."/>
            <person name="Huettel B."/>
            <person name="Barry K.W."/>
            <person name="Haridas S."/>
            <person name="Chen C."/>
            <person name="Bauer D."/>
            <person name="Andreopoulos W."/>
            <person name="Pangilinan J."/>
            <person name="LaButti K."/>
            <person name="Riley R."/>
            <person name="Lipzen A."/>
            <person name="Clum A."/>
            <person name="Drula E."/>
            <person name="Henrissat B."/>
            <person name="Kohler A."/>
            <person name="Grigoriev I.V."/>
            <person name="Martin F.M."/>
            <person name="Hacquard S."/>
        </authorList>
    </citation>
    <scope>NUCLEOTIDE SEQUENCE [LARGE SCALE GENOMIC DNA]</scope>
    <source>
        <strain evidence="1 2">MPI-SDFR-AT-0080</strain>
    </source>
</reference>
<keyword evidence="2" id="KW-1185">Reference proteome</keyword>
<comment type="caution">
    <text evidence="1">The sequence shown here is derived from an EMBL/GenBank/DDBJ whole genome shotgun (WGS) entry which is preliminary data.</text>
</comment>
<organism evidence="1 2">
    <name type="scientific">Macrophomina phaseolina</name>
    <dbReference type="NCBI Taxonomy" id="35725"/>
    <lineage>
        <taxon>Eukaryota</taxon>
        <taxon>Fungi</taxon>
        <taxon>Dikarya</taxon>
        <taxon>Ascomycota</taxon>
        <taxon>Pezizomycotina</taxon>
        <taxon>Dothideomycetes</taxon>
        <taxon>Dothideomycetes incertae sedis</taxon>
        <taxon>Botryosphaeriales</taxon>
        <taxon>Botryosphaeriaceae</taxon>
        <taxon>Macrophomina</taxon>
    </lineage>
</organism>
<name>A0ABQ8GQ14_9PEZI</name>
<proteinExistence type="predicted"/>
<dbReference type="Proteomes" id="UP000774617">
    <property type="component" value="Unassembled WGS sequence"/>
</dbReference>
<accession>A0ABQ8GQ14</accession>